<feature type="compositionally biased region" description="Basic and acidic residues" evidence="1">
    <location>
        <begin position="698"/>
        <end position="712"/>
    </location>
</feature>
<dbReference type="Proteomes" id="UP000279259">
    <property type="component" value="Unassembled WGS sequence"/>
</dbReference>
<feature type="region of interest" description="Disordered" evidence="1">
    <location>
        <begin position="606"/>
        <end position="724"/>
    </location>
</feature>
<evidence type="ECO:0000256" key="1">
    <source>
        <dbReference type="SAM" id="MobiDB-lite"/>
    </source>
</evidence>
<keyword evidence="2" id="KW-0472">Membrane</keyword>
<feature type="compositionally biased region" description="Basic and acidic residues" evidence="1">
    <location>
        <begin position="748"/>
        <end position="765"/>
    </location>
</feature>
<dbReference type="Pfam" id="PF00462">
    <property type="entry name" value="Glutaredoxin"/>
    <property type="match status" value="1"/>
</dbReference>
<dbReference type="PROSITE" id="PS51354">
    <property type="entry name" value="GLUTAREDOXIN_2"/>
    <property type="match status" value="1"/>
</dbReference>
<feature type="domain" description="Glutaredoxin" evidence="3">
    <location>
        <begin position="277"/>
        <end position="337"/>
    </location>
</feature>
<evidence type="ECO:0000259" key="3">
    <source>
        <dbReference type="Pfam" id="PF00462"/>
    </source>
</evidence>
<dbReference type="STRING" id="1890683.A0A427YRX5"/>
<dbReference type="PRINTS" id="PR00160">
    <property type="entry name" value="GLUTAREDOXIN"/>
</dbReference>
<organism evidence="4 5">
    <name type="scientific">Saitozyma podzolica</name>
    <dbReference type="NCBI Taxonomy" id="1890683"/>
    <lineage>
        <taxon>Eukaryota</taxon>
        <taxon>Fungi</taxon>
        <taxon>Dikarya</taxon>
        <taxon>Basidiomycota</taxon>
        <taxon>Agaricomycotina</taxon>
        <taxon>Tremellomycetes</taxon>
        <taxon>Tremellales</taxon>
        <taxon>Trimorphomycetaceae</taxon>
        <taxon>Saitozyma</taxon>
    </lineage>
</organism>
<feature type="compositionally biased region" description="Basic and acidic residues" evidence="1">
    <location>
        <begin position="833"/>
        <end position="867"/>
    </location>
</feature>
<reference evidence="4 5" key="1">
    <citation type="submission" date="2018-11" db="EMBL/GenBank/DDBJ databases">
        <title>Genome sequence of Saitozyma podzolica DSM 27192.</title>
        <authorList>
            <person name="Aliyu H."/>
            <person name="Gorte O."/>
            <person name="Ochsenreither K."/>
        </authorList>
    </citation>
    <scope>NUCLEOTIDE SEQUENCE [LARGE SCALE GENOMIC DNA]</scope>
    <source>
        <strain evidence="4 5">DSM 27192</strain>
    </source>
</reference>
<feature type="compositionally biased region" description="Low complexity" evidence="1">
    <location>
        <begin position="895"/>
        <end position="910"/>
    </location>
</feature>
<accession>A0A427YRX5</accession>
<dbReference type="GO" id="GO:0005801">
    <property type="term" value="C:cis-Golgi network"/>
    <property type="evidence" value="ECO:0007669"/>
    <property type="project" value="TreeGrafter"/>
</dbReference>
<feature type="compositionally biased region" description="Basic and acidic residues" evidence="1">
    <location>
        <begin position="448"/>
        <end position="468"/>
    </location>
</feature>
<gene>
    <name evidence="4" type="ORF">EHS25_006480</name>
</gene>
<dbReference type="GO" id="GO:0015038">
    <property type="term" value="F:glutathione disulfide oxidoreductase activity"/>
    <property type="evidence" value="ECO:0007669"/>
    <property type="project" value="TreeGrafter"/>
</dbReference>
<dbReference type="InterPro" id="IPR036249">
    <property type="entry name" value="Thioredoxin-like_sf"/>
</dbReference>
<dbReference type="GO" id="GO:0000324">
    <property type="term" value="C:fungal-type vacuole"/>
    <property type="evidence" value="ECO:0007669"/>
    <property type="project" value="TreeGrafter"/>
</dbReference>
<feature type="transmembrane region" description="Helical" evidence="2">
    <location>
        <begin position="76"/>
        <end position="94"/>
    </location>
</feature>
<keyword evidence="2" id="KW-1133">Transmembrane helix</keyword>
<feature type="compositionally biased region" description="Low complexity" evidence="1">
    <location>
        <begin position="674"/>
        <end position="695"/>
    </location>
</feature>
<keyword evidence="5" id="KW-1185">Reference proteome</keyword>
<dbReference type="SUPFAM" id="SSF52833">
    <property type="entry name" value="Thioredoxin-like"/>
    <property type="match status" value="1"/>
</dbReference>
<feature type="region of interest" description="Disordered" evidence="1">
    <location>
        <begin position="372"/>
        <end position="527"/>
    </location>
</feature>
<dbReference type="PANTHER" id="PTHR45694">
    <property type="entry name" value="GLUTAREDOXIN 2"/>
    <property type="match status" value="1"/>
</dbReference>
<keyword evidence="2" id="KW-0812">Transmembrane</keyword>
<evidence type="ECO:0000313" key="4">
    <source>
        <dbReference type="EMBL" id="RSH93831.1"/>
    </source>
</evidence>
<sequence>MYGPLSSGSSISIPSTSARRAFSLSSVTVSKLSSNLGFSPTMPGSPVLPLTTGPGSPGRTARRLSYKLKARAERHIVPLVLVTTILACFFLFYAPHSSHVSLDDASKPHLYARDDQTPFKPGAGARAGGRAAAGAGAKAKSGKKVAQVGQDGASDANGVSLLTQGEDELIAEDDLFWEQYEEAEPLSAEEIKAEEEIKAHRADVLHQNNMGSLRALIWWIAEGGLIPEDWEVPTKNYLKKVGARGMERLLEDIDPGDEGQWIFEDGWADFAKKRYRVVVFSKSYCPYSRNAKSILEKYHISPAPFVVELDQRPDTLQLQSLLMHLTGRRTVPNILFDFDTIGGSDELTLLHAEGGLQRRFEDMELLPGARRRRTPIHPPHVGPAQPAARQDVPADKGNAKVKPRVVQPVEPVAPVPAAPAQAKPEVKKAQEDDVVVPKDVGYDQPAVNDEKTKERLGPDRDDKVKVNDNDNGNGVGKHKAKAGVKADAKPKTPVEPPKAPAEPADANHRAGGAGAPGAIPKGASPEDVRAAIQAAHGTDYLDEAIREQYNVEWDDIAAPLPNDMGSQDAEEFLDAEYAEEYYDDEYELDEDAEALLLEMDDQLQMPMGGSLGSEQVEAFDSVVGPEDIANAPKKPSDDMAGKPMEDKQPEKPAVAAAKAKPVDPAPPPAKAVDKAPAPAKPVENAPAANKAPVPADKGQAKDATAKKADTPKKPLGAKAKAQAKMAERKAAVLAGMKKTADGNGLAGGKKDTVPAKDGKQDEVKRKAGAVPAAAAAAAPVQAKDNANANGRVVDAKRVAKPVEEKAQAQDKARAQDKAQAQDKARANDPATFEQERDTAAQPKDRSDASDPHPDILAKDRLSKDPAERAAQINAQAKAMGAKKMADQAKAKKAENGANARAGAKAQAKARAGAKAKKGKVGVAGAGAAAAKAKKGAGAAAAGAGAKDAPAKKAAMAGGKKRGAVVGKVGGAVAAKKRLNANANKKKLAERKAAVVQGKKKAKILK</sequence>
<protein>
    <recommendedName>
        <fullName evidence="3">Glutaredoxin domain-containing protein</fullName>
    </recommendedName>
</protein>
<dbReference type="GO" id="GO:0005796">
    <property type="term" value="C:Golgi lumen"/>
    <property type="evidence" value="ECO:0007669"/>
    <property type="project" value="TreeGrafter"/>
</dbReference>
<name>A0A427YRX5_9TREE</name>
<dbReference type="AlphaFoldDB" id="A0A427YRX5"/>
<feature type="compositionally biased region" description="Low complexity" evidence="1">
    <location>
        <begin position="768"/>
        <end position="788"/>
    </location>
</feature>
<evidence type="ECO:0000256" key="2">
    <source>
        <dbReference type="SAM" id="Phobius"/>
    </source>
</evidence>
<feature type="region of interest" description="Disordered" evidence="1">
    <location>
        <begin position="739"/>
        <end position="959"/>
    </location>
</feature>
<feature type="compositionally biased region" description="Basic and acidic residues" evidence="1">
    <location>
        <begin position="634"/>
        <end position="650"/>
    </location>
</feature>
<dbReference type="EMBL" id="RSCD01000003">
    <property type="protein sequence ID" value="RSH93831.1"/>
    <property type="molecule type" value="Genomic_DNA"/>
</dbReference>
<dbReference type="OrthoDB" id="423313at2759"/>
<dbReference type="PANTHER" id="PTHR45694:SF5">
    <property type="entry name" value="GLUTAREDOXIN 2"/>
    <property type="match status" value="1"/>
</dbReference>
<dbReference type="GO" id="GO:0034599">
    <property type="term" value="P:cellular response to oxidative stress"/>
    <property type="evidence" value="ECO:0007669"/>
    <property type="project" value="TreeGrafter"/>
</dbReference>
<dbReference type="Gene3D" id="3.40.30.10">
    <property type="entry name" value="Glutaredoxin"/>
    <property type="match status" value="1"/>
</dbReference>
<proteinExistence type="predicted"/>
<comment type="caution">
    <text evidence="4">The sequence shown here is derived from an EMBL/GenBank/DDBJ whole genome shotgun (WGS) entry which is preliminary data.</text>
</comment>
<feature type="compositionally biased region" description="Basic and acidic residues" evidence="1">
    <location>
        <begin position="883"/>
        <end position="894"/>
    </location>
</feature>
<dbReference type="InterPro" id="IPR014025">
    <property type="entry name" value="Glutaredoxin_subgr"/>
</dbReference>
<dbReference type="CDD" id="cd03419">
    <property type="entry name" value="GRX_GRXh_1_2_like"/>
    <property type="match status" value="1"/>
</dbReference>
<feature type="compositionally biased region" description="Basic and acidic residues" evidence="1">
    <location>
        <begin position="793"/>
        <end position="826"/>
    </location>
</feature>
<feature type="compositionally biased region" description="Low complexity" evidence="1">
    <location>
        <begin position="920"/>
        <end position="959"/>
    </location>
</feature>
<dbReference type="InterPro" id="IPR002109">
    <property type="entry name" value="Glutaredoxin"/>
</dbReference>
<evidence type="ECO:0000313" key="5">
    <source>
        <dbReference type="Proteomes" id="UP000279259"/>
    </source>
</evidence>